<evidence type="ECO:0000259" key="2">
    <source>
        <dbReference type="Pfam" id="PF01425"/>
    </source>
</evidence>
<dbReference type="InterPro" id="IPR036928">
    <property type="entry name" value="AS_sf"/>
</dbReference>
<comment type="similarity">
    <text evidence="1">Belongs to the amidase family.</text>
</comment>
<dbReference type="AlphaFoldDB" id="A0A2S8BAZ3"/>
<dbReference type="Proteomes" id="UP000238954">
    <property type="component" value="Chromosome"/>
</dbReference>
<dbReference type="RefSeq" id="WP_105997475.1">
    <property type="nucleotide sequence ID" value="NZ_CM009578.1"/>
</dbReference>
<name>A0A2S8BAZ3_9SPHN</name>
<accession>A0A2S8BAZ3</accession>
<dbReference type="PANTHER" id="PTHR11895">
    <property type="entry name" value="TRANSAMIDASE"/>
    <property type="match status" value="1"/>
</dbReference>
<reference evidence="4" key="1">
    <citation type="submission" date="2017-11" db="EMBL/GenBank/DDBJ databases">
        <title>The complete genome sequence of Sphingopyxis pomeranensis sp. nov. strain WS5A3p.</title>
        <authorList>
            <person name="Kaminski M.A."/>
        </authorList>
    </citation>
    <scope>NUCLEOTIDE SEQUENCE [LARGE SCALE GENOMIC DNA]</scope>
    <source>
        <strain evidence="4">WS5A3p</strain>
    </source>
</reference>
<dbReference type="InterPro" id="IPR000120">
    <property type="entry name" value="Amidase"/>
</dbReference>
<organism evidence="3 4">
    <name type="scientific">Sphingopyxis lindanitolerans</name>
    <dbReference type="NCBI Taxonomy" id="2054227"/>
    <lineage>
        <taxon>Bacteria</taxon>
        <taxon>Pseudomonadati</taxon>
        <taxon>Pseudomonadota</taxon>
        <taxon>Alphaproteobacteria</taxon>
        <taxon>Sphingomonadales</taxon>
        <taxon>Sphingomonadaceae</taxon>
        <taxon>Sphingopyxis</taxon>
    </lineage>
</organism>
<evidence type="ECO:0000313" key="3">
    <source>
        <dbReference type="EMBL" id="PQM29518.1"/>
    </source>
</evidence>
<dbReference type="InterPro" id="IPR023631">
    <property type="entry name" value="Amidase_dom"/>
</dbReference>
<dbReference type="EMBL" id="PHFW01000001">
    <property type="protein sequence ID" value="PQM29518.1"/>
    <property type="molecule type" value="Genomic_DNA"/>
</dbReference>
<evidence type="ECO:0000256" key="1">
    <source>
        <dbReference type="ARBA" id="ARBA00009199"/>
    </source>
</evidence>
<dbReference type="Pfam" id="PF01425">
    <property type="entry name" value="Amidase"/>
    <property type="match status" value="2"/>
</dbReference>
<feature type="domain" description="Amidase" evidence="2">
    <location>
        <begin position="20"/>
        <end position="191"/>
    </location>
</feature>
<protein>
    <submittedName>
        <fullName evidence="3">Amidase</fullName>
    </submittedName>
</protein>
<comment type="caution">
    <text evidence="3">The sequence shown here is derived from an EMBL/GenBank/DDBJ whole genome shotgun (WGS) entry which is preliminary data.</text>
</comment>
<dbReference type="OrthoDB" id="7490557at2"/>
<evidence type="ECO:0000313" key="4">
    <source>
        <dbReference type="Proteomes" id="UP000238954"/>
    </source>
</evidence>
<dbReference type="PANTHER" id="PTHR11895:SF7">
    <property type="entry name" value="GLUTAMYL-TRNA(GLN) AMIDOTRANSFERASE SUBUNIT A, MITOCHONDRIAL"/>
    <property type="match status" value="1"/>
</dbReference>
<feature type="domain" description="Amidase" evidence="2">
    <location>
        <begin position="200"/>
        <end position="369"/>
    </location>
</feature>
<sequence length="391" mass="40956">MIDRARLDAANARLNAFVDWDDEATGGEGVLAGVTVGVKANVAVRGLPWTGGMELFRDRIADRDADTVARLRAAGAIIVGSLNMEEAALGSKSDNPWYGPVQNPHHIGYSPGGSSGGSAAAVAAGLCDASLGTDTMGSIRIPAAHCGIYGFKPATDRVSQHGLEATDLAFDAIGPLARDLDLLERMARTMSDFGEGMMGEAGAVLIDHGVAVDPAIAAAFAAACPAGLPQIKLDWPQSRIRFAGFIHVAKAMDAHLAGADPEKLSDRLRRAVAYGPRRKDRDWADDQQILARVSAQLRAAVAEHGYLMLPTTPNPPFPHSQDDPAAQADFTCLANFAGLPALSLPMGWTADGLPLGLQVVGEAGREAGLFALARSLDAALAAYRRPAIYGY</sequence>
<dbReference type="SUPFAM" id="SSF75304">
    <property type="entry name" value="Amidase signature (AS) enzymes"/>
    <property type="match status" value="1"/>
</dbReference>
<proteinExistence type="inferred from homology"/>
<keyword evidence="4" id="KW-1185">Reference proteome</keyword>
<gene>
    <name evidence="3" type="ORF">CVO77_00940</name>
</gene>
<dbReference type="GO" id="GO:0003824">
    <property type="term" value="F:catalytic activity"/>
    <property type="evidence" value="ECO:0007669"/>
    <property type="project" value="InterPro"/>
</dbReference>
<dbReference type="Gene3D" id="3.90.1300.10">
    <property type="entry name" value="Amidase signature (AS) domain"/>
    <property type="match status" value="2"/>
</dbReference>